<comment type="caution">
    <text evidence="1">The sequence shown here is derived from an EMBL/GenBank/DDBJ whole genome shotgun (WGS) entry which is preliminary data.</text>
</comment>
<evidence type="ECO:0000313" key="1">
    <source>
        <dbReference type="EMBL" id="KAB0803039.1"/>
    </source>
</evidence>
<gene>
    <name evidence="1" type="ORF">PPYR_00009</name>
</gene>
<name>A0A5N4B0C0_PHOPY</name>
<reference evidence="1 2" key="1">
    <citation type="journal article" date="2018" name="Elife">
        <title>Firefly genomes illuminate parallel origins of bioluminescence in beetles.</title>
        <authorList>
            <person name="Fallon T.R."/>
            <person name="Lower S.E."/>
            <person name="Chang C.H."/>
            <person name="Bessho-Uehara M."/>
            <person name="Martin G.J."/>
            <person name="Bewick A.J."/>
            <person name="Behringer M."/>
            <person name="Debat H.J."/>
            <person name="Wong I."/>
            <person name="Day J.C."/>
            <person name="Suvorov A."/>
            <person name="Silva C.J."/>
            <person name="Stanger-Hall K.F."/>
            <person name="Hall D.W."/>
            <person name="Schmitz R.J."/>
            <person name="Nelson D.R."/>
            <person name="Lewis S.M."/>
            <person name="Shigenobu S."/>
            <person name="Bybee S.M."/>
            <person name="Larracuente A.M."/>
            <person name="Oba Y."/>
            <person name="Weng J.K."/>
        </authorList>
    </citation>
    <scope>NUCLEOTIDE SEQUENCE [LARGE SCALE GENOMIC DNA]</scope>
    <source>
        <strain evidence="1">1611_PpyrPB1</strain>
        <tissue evidence="1">Whole body</tissue>
    </source>
</reference>
<proteinExistence type="predicted"/>
<dbReference type="InParanoid" id="A0A5N4B0C0"/>
<dbReference type="AlphaFoldDB" id="A0A5N4B0C0"/>
<keyword evidence="2" id="KW-1185">Reference proteome</keyword>
<organism evidence="1 2">
    <name type="scientific">Photinus pyralis</name>
    <name type="common">Common eastern firefly</name>
    <name type="synonym">Lampyris pyralis</name>
    <dbReference type="NCBI Taxonomy" id="7054"/>
    <lineage>
        <taxon>Eukaryota</taxon>
        <taxon>Metazoa</taxon>
        <taxon>Ecdysozoa</taxon>
        <taxon>Arthropoda</taxon>
        <taxon>Hexapoda</taxon>
        <taxon>Insecta</taxon>
        <taxon>Pterygota</taxon>
        <taxon>Neoptera</taxon>
        <taxon>Endopterygota</taxon>
        <taxon>Coleoptera</taxon>
        <taxon>Polyphaga</taxon>
        <taxon>Elateriformia</taxon>
        <taxon>Elateroidea</taxon>
        <taxon>Lampyridae</taxon>
        <taxon>Lampyrinae</taxon>
        <taxon>Photinus</taxon>
    </lineage>
</organism>
<evidence type="ECO:0008006" key="3">
    <source>
        <dbReference type="Google" id="ProtNLM"/>
    </source>
</evidence>
<protein>
    <recommendedName>
        <fullName evidence="3">Tesmin/TSO1-like CXC domain-containing protein</fullName>
    </recommendedName>
</protein>
<accession>A0A5N4B0C0</accession>
<dbReference type="EMBL" id="VVIM01000001">
    <property type="protein sequence ID" value="KAB0803039.1"/>
    <property type="molecule type" value="Genomic_DNA"/>
</dbReference>
<evidence type="ECO:0000313" key="2">
    <source>
        <dbReference type="Proteomes" id="UP000327044"/>
    </source>
</evidence>
<sequence length="392" mass="44689">MLSFARNDKWGLEIFNKINNQIDLVAAEAIYHVNCFNKFMQDKSQDHVGRPVNPPLEEAFEKICNFIENDSENCQFAIKELIEMMITLLPESFQPWSEKNLKMRLKKKYKDSIIISSLSGKQSIVSFRGNCEKLLSEEWSKDKTFDRAKIVTAAAKILREDIRGMTCNLQNYPNLDDIKTGGTEEFPDSLKSFFHELVLKDKKNLAAYTTKFYNKPAKSGLKTVTMPEIQFLKPEVEKIAARLDALWPKKSKEDIDTLRYTLYNRITSRQGLSANFNLAALPPTKDAAVQHVLRVYYQVQEWIGCKLNPLAYGWQRDREGHLVPTSATKEIAPPDILKMVFCNCKEASCGKSCSCKKLGLRCSSKCGQCLGIDCCNSCIIPENDEDENDVFI</sequence>
<dbReference type="Proteomes" id="UP000327044">
    <property type="component" value="Unassembled WGS sequence"/>
</dbReference>